<dbReference type="InterPro" id="IPR001646">
    <property type="entry name" value="5peptide_repeat"/>
</dbReference>
<feature type="transmembrane region" description="Helical" evidence="2">
    <location>
        <begin position="70"/>
        <end position="88"/>
    </location>
</feature>
<dbReference type="AlphaFoldDB" id="A0A0F8IX71"/>
<evidence type="ECO:0000313" key="10">
    <source>
        <dbReference type="Proteomes" id="UP000034188"/>
    </source>
</evidence>
<dbReference type="EMBL" id="JJPV01000105">
    <property type="protein sequence ID" value="KKG97343.1"/>
    <property type="molecule type" value="Genomic_DNA"/>
</dbReference>
<proteinExistence type="predicted"/>
<dbReference type="Pfam" id="PF00805">
    <property type="entry name" value="Pentapeptide"/>
    <property type="match status" value="1"/>
</dbReference>
<evidence type="ECO:0000256" key="1">
    <source>
        <dbReference type="SAM" id="Coils"/>
    </source>
</evidence>
<evidence type="ECO:0000313" key="14">
    <source>
        <dbReference type="Proteomes" id="UP000034566"/>
    </source>
</evidence>
<feature type="coiled-coil region" evidence="1">
    <location>
        <begin position="106"/>
        <end position="133"/>
    </location>
</feature>
<dbReference type="InterPro" id="IPR051082">
    <property type="entry name" value="Pentapeptide-BTB/POZ_domain"/>
</dbReference>
<keyword evidence="1" id="KW-0175">Coiled coil</keyword>
<protein>
    <recommendedName>
        <fullName evidence="15">Pentapeptide repeat-containing protein</fullName>
    </recommendedName>
</protein>
<dbReference type="RefSeq" id="WP_052735705.1">
    <property type="nucleotide sequence ID" value="NZ_JJPI01000106.1"/>
</dbReference>
<dbReference type="Proteomes" id="UP000034253">
    <property type="component" value="Unassembled WGS sequence"/>
</dbReference>
<evidence type="ECO:0000313" key="4">
    <source>
        <dbReference type="EMBL" id="KKG61345.1"/>
    </source>
</evidence>
<dbReference type="SUPFAM" id="SSF141571">
    <property type="entry name" value="Pentapeptide repeat-like"/>
    <property type="match status" value="1"/>
</dbReference>
<evidence type="ECO:0000313" key="13">
    <source>
        <dbReference type="Proteomes" id="UP000034468"/>
    </source>
</evidence>
<comment type="caution">
    <text evidence="4">The sequence shown here is derived from an EMBL/GenBank/DDBJ whole genome shotgun (WGS) entry which is preliminary data.</text>
</comment>
<sequence>MASGNEEEESLWRNIKKDTRQICKKVKQYPLVCLLLLISVFLLIAVPHWQVSGIDNITEKATQENDDRTTLVQIFGSVAILTGIYFAWENLTVAQTSLKNDQELSQKNIKVALDTLDSNIKNAQENLKVAQNGQITERFTRAVDQLGNKEMEIRLGGIYALERISKESEEDYWPIMEILTAYVRRNSPNSVYIDNDSEVSLDIQAILNVIGRRKYYFNDKESRRLNLQKVCLHGASLGTAHLEGANLWKANLHEANLWKVNFKGTNLIEADLSEAYLKKAYLGKTYLKEANLWRANLEGANLQEAKDLTIDQLSKAKTLYKAQLDSELEDELRSKGFGHLLDDEPDE</sequence>
<evidence type="ECO:0000313" key="7">
    <source>
        <dbReference type="EMBL" id="KKG97343.1"/>
    </source>
</evidence>
<evidence type="ECO:0000313" key="8">
    <source>
        <dbReference type="EMBL" id="KKH03278.1"/>
    </source>
</evidence>
<evidence type="ECO:0000313" key="6">
    <source>
        <dbReference type="EMBL" id="KKG95231.1"/>
    </source>
</evidence>
<evidence type="ECO:0000256" key="2">
    <source>
        <dbReference type="SAM" id="Phobius"/>
    </source>
</evidence>
<dbReference type="EMBL" id="JJPW01000018">
    <property type="protein sequence ID" value="KKH03278.1"/>
    <property type="molecule type" value="Genomic_DNA"/>
</dbReference>
<evidence type="ECO:0008006" key="15">
    <source>
        <dbReference type="Google" id="ProtNLM"/>
    </source>
</evidence>
<accession>A0A0F8IX71</accession>
<dbReference type="EMBL" id="JJPK01000066">
    <property type="protein sequence ID" value="KKG61345.1"/>
    <property type="molecule type" value="Genomic_DNA"/>
</dbReference>
<feature type="transmembrane region" description="Helical" evidence="2">
    <location>
        <begin position="29"/>
        <end position="50"/>
    </location>
</feature>
<evidence type="ECO:0000313" key="3">
    <source>
        <dbReference type="EMBL" id="KKG52361.1"/>
    </source>
</evidence>
<dbReference type="Proteomes" id="UP000034468">
    <property type="component" value="Unassembled WGS sequence"/>
</dbReference>
<dbReference type="Proteomes" id="UP000034279">
    <property type="component" value="Unassembled WGS sequence"/>
</dbReference>
<keyword evidence="2" id="KW-1133">Transmembrane helix</keyword>
<dbReference type="Gene3D" id="2.160.20.80">
    <property type="entry name" value="E3 ubiquitin-protein ligase SopA"/>
    <property type="match status" value="1"/>
</dbReference>
<dbReference type="Proteomes" id="UP000034566">
    <property type="component" value="Unassembled WGS sequence"/>
</dbReference>
<dbReference type="PATRIC" id="fig|2209.42.peg.4121"/>
<dbReference type="EMBL" id="JJPJ01000057">
    <property type="protein sequence ID" value="KKG63282.1"/>
    <property type="molecule type" value="Genomic_DNA"/>
</dbReference>
<name>A0A0F8IX71_METMZ</name>
<organism evidence="4 14">
    <name type="scientific">Methanosarcina mazei</name>
    <name type="common">Methanosarcina frisia</name>
    <dbReference type="NCBI Taxonomy" id="2209"/>
    <lineage>
        <taxon>Archaea</taxon>
        <taxon>Methanobacteriati</taxon>
        <taxon>Methanobacteriota</taxon>
        <taxon>Stenosarchaea group</taxon>
        <taxon>Methanomicrobia</taxon>
        <taxon>Methanosarcinales</taxon>
        <taxon>Methanosarcinaceae</taxon>
        <taxon>Methanosarcina</taxon>
    </lineage>
</organism>
<dbReference type="EMBL" id="JJPI01000106">
    <property type="protein sequence ID" value="KKG52361.1"/>
    <property type="molecule type" value="Genomic_DNA"/>
</dbReference>
<evidence type="ECO:0000313" key="12">
    <source>
        <dbReference type="Proteomes" id="UP000034279"/>
    </source>
</evidence>
<keyword evidence="2" id="KW-0472">Membrane</keyword>
<evidence type="ECO:0000313" key="11">
    <source>
        <dbReference type="Proteomes" id="UP000034253"/>
    </source>
</evidence>
<dbReference type="PANTHER" id="PTHR14136:SF17">
    <property type="entry name" value="BTB_POZ DOMAIN-CONTAINING PROTEIN KCTD9"/>
    <property type="match status" value="1"/>
</dbReference>
<gene>
    <name evidence="3" type="ORF">DU33_18830</name>
    <name evidence="4" type="ORF">DU45_05975</name>
    <name evidence="8" type="ORF">DU56_18385</name>
    <name evidence="5" type="ORF">DU64_09410</name>
    <name evidence="6" type="ORF">DU66_16150</name>
    <name evidence="7" type="ORF">DU68_17485</name>
</gene>
<keyword evidence="2" id="KW-0812">Transmembrane</keyword>
<dbReference type="PANTHER" id="PTHR14136">
    <property type="entry name" value="BTB_POZ DOMAIN-CONTAINING PROTEIN KCTD9"/>
    <property type="match status" value="1"/>
</dbReference>
<evidence type="ECO:0000313" key="9">
    <source>
        <dbReference type="Proteomes" id="UP000033835"/>
    </source>
</evidence>
<reference evidence="9 10" key="1">
    <citation type="journal article" date="2015" name="ISME J.">
        <title>Genomic and phenotypic differentiation among Methanosarcina mazei populations from Columbia River sediment.</title>
        <authorList>
            <person name="Youngblut N.D."/>
            <person name="Wirth J.S."/>
            <person name="Henriksen J.R."/>
            <person name="Smith M."/>
            <person name="Simon H."/>
            <person name="Metcalf W.W."/>
            <person name="Whitaker R.J."/>
        </authorList>
    </citation>
    <scope>NUCLEOTIDE SEQUENCE [LARGE SCALE GENOMIC DNA]</scope>
    <source>
        <strain evidence="3 10">3.F.T.1A.1</strain>
        <strain evidence="5 12">3.F.T.1A.2</strain>
        <strain evidence="4 14">3.F.T.1A.4</strain>
        <strain evidence="6 13">3.H.M.1B.1</strain>
        <strain evidence="7 9">3.H.M.1B.2</strain>
        <strain evidence="8 11">3.H.M.1B.5</strain>
    </source>
</reference>
<dbReference type="EMBL" id="JJPU01000139">
    <property type="protein sequence ID" value="KKG95231.1"/>
    <property type="molecule type" value="Genomic_DNA"/>
</dbReference>
<dbReference type="Proteomes" id="UP000034188">
    <property type="component" value="Unassembled WGS sequence"/>
</dbReference>
<dbReference type="Proteomes" id="UP000033835">
    <property type="component" value="Unassembled WGS sequence"/>
</dbReference>
<evidence type="ECO:0000313" key="5">
    <source>
        <dbReference type="EMBL" id="KKG63282.1"/>
    </source>
</evidence>